<protein>
    <recommendedName>
        <fullName evidence="2 7">Thioredoxin</fullName>
    </recommendedName>
</protein>
<keyword evidence="4" id="KW-0249">Electron transport</keyword>
<dbReference type="PROSITE" id="PS51352">
    <property type="entry name" value="THIOREDOXIN_2"/>
    <property type="match status" value="1"/>
</dbReference>
<sequence length="144" mass="16269">MNLLPKGHGKSEQIISIRLIKVIYFEKKFNSYEQLRRNSLMAITHATDQNFSQETGEGLVLADFWAPWCGPCKMIAPVLEEMDTEMSEQVKIVKLDVDENQETAGKFGVMSIPTLLLFKDGKVVDQVVGFQPKEALVELVNKHS</sequence>
<keyword evidence="6" id="KW-0676">Redox-active center</keyword>
<dbReference type="RefSeq" id="WP_377344933.1">
    <property type="nucleotide sequence ID" value="NZ_JBHLTP010000003.1"/>
</dbReference>
<keyword evidence="3" id="KW-0813">Transport</keyword>
<accession>A0ABV6LJ25</accession>
<dbReference type="PROSITE" id="PS00194">
    <property type="entry name" value="THIOREDOXIN_1"/>
    <property type="match status" value="1"/>
</dbReference>
<comment type="similarity">
    <text evidence="1">Belongs to the thioredoxin family.</text>
</comment>
<dbReference type="SUPFAM" id="SSF52833">
    <property type="entry name" value="Thioredoxin-like"/>
    <property type="match status" value="1"/>
</dbReference>
<evidence type="ECO:0000313" key="9">
    <source>
        <dbReference type="EMBL" id="MFC0522402.1"/>
    </source>
</evidence>
<name>A0ABV6LJ25_9BACI</name>
<dbReference type="InterPro" id="IPR017937">
    <property type="entry name" value="Thioredoxin_CS"/>
</dbReference>
<evidence type="ECO:0000256" key="3">
    <source>
        <dbReference type="ARBA" id="ARBA00022448"/>
    </source>
</evidence>
<dbReference type="CDD" id="cd02947">
    <property type="entry name" value="TRX_family"/>
    <property type="match status" value="1"/>
</dbReference>
<dbReference type="EMBL" id="JBHLTP010000003">
    <property type="protein sequence ID" value="MFC0522402.1"/>
    <property type="molecule type" value="Genomic_DNA"/>
</dbReference>
<dbReference type="PANTHER" id="PTHR45663:SF11">
    <property type="entry name" value="GEO12009P1"/>
    <property type="match status" value="1"/>
</dbReference>
<evidence type="ECO:0000256" key="4">
    <source>
        <dbReference type="ARBA" id="ARBA00022982"/>
    </source>
</evidence>
<keyword evidence="10" id="KW-1185">Reference proteome</keyword>
<evidence type="ECO:0000259" key="8">
    <source>
        <dbReference type="PROSITE" id="PS51352"/>
    </source>
</evidence>
<dbReference type="Pfam" id="PF00085">
    <property type="entry name" value="Thioredoxin"/>
    <property type="match status" value="1"/>
</dbReference>
<gene>
    <name evidence="9" type="primary">trxA</name>
    <name evidence="9" type="ORF">ACFFGV_02200</name>
</gene>
<evidence type="ECO:0000256" key="1">
    <source>
        <dbReference type="ARBA" id="ARBA00008987"/>
    </source>
</evidence>
<reference evidence="9 10" key="1">
    <citation type="submission" date="2024-09" db="EMBL/GenBank/DDBJ databases">
        <authorList>
            <person name="Sun Q."/>
            <person name="Mori K."/>
        </authorList>
    </citation>
    <scope>NUCLEOTIDE SEQUENCE [LARGE SCALE GENOMIC DNA]</scope>
    <source>
        <strain evidence="9 10">NCAIM B.02529</strain>
    </source>
</reference>
<feature type="domain" description="Thioredoxin" evidence="8">
    <location>
        <begin position="40"/>
        <end position="144"/>
    </location>
</feature>
<evidence type="ECO:0000256" key="5">
    <source>
        <dbReference type="ARBA" id="ARBA00023157"/>
    </source>
</evidence>
<evidence type="ECO:0000256" key="7">
    <source>
        <dbReference type="NCBIfam" id="TIGR01068"/>
    </source>
</evidence>
<dbReference type="InterPro" id="IPR005746">
    <property type="entry name" value="Thioredoxin"/>
</dbReference>
<dbReference type="PRINTS" id="PR00421">
    <property type="entry name" value="THIOREDOXIN"/>
</dbReference>
<dbReference type="InterPro" id="IPR036249">
    <property type="entry name" value="Thioredoxin-like_sf"/>
</dbReference>
<dbReference type="Proteomes" id="UP001589836">
    <property type="component" value="Unassembled WGS sequence"/>
</dbReference>
<evidence type="ECO:0000313" key="10">
    <source>
        <dbReference type="Proteomes" id="UP001589836"/>
    </source>
</evidence>
<keyword evidence="5" id="KW-1015">Disulfide bond</keyword>
<dbReference type="NCBIfam" id="TIGR01068">
    <property type="entry name" value="thioredoxin"/>
    <property type="match status" value="1"/>
</dbReference>
<evidence type="ECO:0000256" key="2">
    <source>
        <dbReference type="ARBA" id="ARBA00020570"/>
    </source>
</evidence>
<dbReference type="PANTHER" id="PTHR45663">
    <property type="entry name" value="GEO12009P1"/>
    <property type="match status" value="1"/>
</dbReference>
<organism evidence="9 10">
    <name type="scientific">Pontibacillus salicampi</name>
    <dbReference type="NCBI Taxonomy" id="1449801"/>
    <lineage>
        <taxon>Bacteria</taxon>
        <taxon>Bacillati</taxon>
        <taxon>Bacillota</taxon>
        <taxon>Bacilli</taxon>
        <taxon>Bacillales</taxon>
        <taxon>Bacillaceae</taxon>
        <taxon>Pontibacillus</taxon>
    </lineage>
</organism>
<comment type="caution">
    <text evidence="9">The sequence shown here is derived from an EMBL/GenBank/DDBJ whole genome shotgun (WGS) entry which is preliminary data.</text>
</comment>
<dbReference type="InterPro" id="IPR013766">
    <property type="entry name" value="Thioredoxin_domain"/>
</dbReference>
<dbReference type="Gene3D" id="3.40.30.10">
    <property type="entry name" value="Glutaredoxin"/>
    <property type="match status" value="1"/>
</dbReference>
<proteinExistence type="inferred from homology"/>
<evidence type="ECO:0000256" key="6">
    <source>
        <dbReference type="ARBA" id="ARBA00023284"/>
    </source>
</evidence>